<organism evidence="1 2">
    <name type="scientific">Desmophyllum pertusum</name>
    <dbReference type="NCBI Taxonomy" id="174260"/>
    <lineage>
        <taxon>Eukaryota</taxon>
        <taxon>Metazoa</taxon>
        <taxon>Cnidaria</taxon>
        <taxon>Anthozoa</taxon>
        <taxon>Hexacorallia</taxon>
        <taxon>Scleractinia</taxon>
        <taxon>Caryophylliina</taxon>
        <taxon>Caryophylliidae</taxon>
        <taxon>Desmophyllum</taxon>
    </lineage>
</organism>
<name>A0A9W9ZFP1_9CNID</name>
<comment type="caution">
    <text evidence="1">The sequence shown here is derived from an EMBL/GenBank/DDBJ whole genome shotgun (WGS) entry which is preliminary data.</text>
</comment>
<evidence type="ECO:0000313" key="2">
    <source>
        <dbReference type="Proteomes" id="UP001163046"/>
    </source>
</evidence>
<accession>A0A9W9ZFP1</accession>
<sequence>MGAYCVKDKLVNATKNSPILCRQSGKCCSPSQSIPVFDSHLTAKFICPGAKLPLPCPRGSFCPKVTIKKTCPGGHFCRNGSAEPQKCPFLSICKKGSSAPVSAVAGLLLS</sequence>
<dbReference type="AlphaFoldDB" id="A0A9W9ZFP1"/>
<evidence type="ECO:0000313" key="1">
    <source>
        <dbReference type="EMBL" id="KAJ7380836.1"/>
    </source>
</evidence>
<protein>
    <submittedName>
        <fullName evidence="1">Uncharacterized protein</fullName>
    </submittedName>
</protein>
<reference evidence="1" key="1">
    <citation type="submission" date="2023-01" db="EMBL/GenBank/DDBJ databases">
        <title>Genome assembly of the deep-sea coral Lophelia pertusa.</title>
        <authorList>
            <person name="Herrera S."/>
            <person name="Cordes E."/>
        </authorList>
    </citation>
    <scope>NUCLEOTIDE SEQUENCE</scope>
    <source>
        <strain evidence="1">USNM1676648</strain>
        <tissue evidence="1">Polyp</tissue>
    </source>
</reference>
<keyword evidence="2" id="KW-1185">Reference proteome</keyword>
<proteinExistence type="predicted"/>
<dbReference type="Proteomes" id="UP001163046">
    <property type="component" value="Unassembled WGS sequence"/>
</dbReference>
<gene>
    <name evidence="1" type="ORF">OS493_007226</name>
</gene>
<dbReference type="EMBL" id="MU826352">
    <property type="protein sequence ID" value="KAJ7380836.1"/>
    <property type="molecule type" value="Genomic_DNA"/>
</dbReference>
<dbReference type="OrthoDB" id="66620at2759"/>